<keyword evidence="7" id="KW-0472">Membrane</keyword>
<dbReference type="SUPFAM" id="SSF52540">
    <property type="entry name" value="P-loop containing nucleoside triphosphate hydrolases"/>
    <property type="match status" value="1"/>
</dbReference>
<keyword evidence="5" id="KW-0547">Nucleotide-binding</keyword>
<comment type="caution">
    <text evidence="9">The sequence shown here is derived from an EMBL/GenBank/DDBJ whole genome shotgun (WGS) entry which is preliminary data.</text>
</comment>
<dbReference type="AlphaFoldDB" id="A0A2T6C8I1"/>
<gene>
    <name evidence="9" type="ORF">C8P63_102109</name>
</gene>
<evidence type="ECO:0000256" key="4">
    <source>
        <dbReference type="ARBA" id="ARBA00022475"/>
    </source>
</evidence>
<organism evidence="9 10">
    <name type="scientific">Melghirimyces profundicolus</name>
    <dbReference type="NCBI Taxonomy" id="1242148"/>
    <lineage>
        <taxon>Bacteria</taxon>
        <taxon>Bacillati</taxon>
        <taxon>Bacillota</taxon>
        <taxon>Bacilli</taxon>
        <taxon>Bacillales</taxon>
        <taxon>Thermoactinomycetaceae</taxon>
        <taxon>Melghirimyces</taxon>
    </lineage>
</organism>
<keyword evidence="10" id="KW-1185">Reference proteome</keyword>
<dbReference type="InterPro" id="IPR050086">
    <property type="entry name" value="MetN_ABC_transporter-like"/>
</dbReference>
<dbReference type="PANTHER" id="PTHR43166:SF9">
    <property type="entry name" value="GLUTAMATE_ASPARTATE IMPORT ATP-BINDING PROTEIN GLTL"/>
    <property type="match status" value="1"/>
</dbReference>
<dbReference type="RefSeq" id="WP_170109442.1">
    <property type="nucleotide sequence ID" value="NZ_QBKR01000002.1"/>
</dbReference>
<protein>
    <submittedName>
        <fullName evidence="9">Iron complex transport system ATP-binding protein</fullName>
    </submittedName>
</protein>
<dbReference type="CDD" id="cd00267">
    <property type="entry name" value="ABC_ATPase"/>
    <property type="match status" value="1"/>
</dbReference>
<evidence type="ECO:0000256" key="2">
    <source>
        <dbReference type="ARBA" id="ARBA00005417"/>
    </source>
</evidence>
<keyword evidence="3" id="KW-0813">Transport</keyword>
<evidence type="ECO:0000313" key="9">
    <source>
        <dbReference type="EMBL" id="PTX64615.1"/>
    </source>
</evidence>
<dbReference type="GO" id="GO:0005524">
    <property type="term" value="F:ATP binding"/>
    <property type="evidence" value="ECO:0007669"/>
    <property type="project" value="UniProtKB-KW"/>
</dbReference>
<comment type="subcellular location">
    <subcellularLocation>
        <location evidence="1">Cell membrane</location>
        <topology evidence="1">Peripheral membrane protein</topology>
    </subcellularLocation>
</comment>
<dbReference type="InterPro" id="IPR003593">
    <property type="entry name" value="AAA+_ATPase"/>
</dbReference>
<dbReference type="PROSITE" id="PS50893">
    <property type="entry name" value="ABC_TRANSPORTER_2"/>
    <property type="match status" value="1"/>
</dbReference>
<evidence type="ECO:0000256" key="5">
    <source>
        <dbReference type="ARBA" id="ARBA00022741"/>
    </source>
</evidence>
<sequence length="262" mass="29855">MNILELEGVCWQRGEQTLLSGVDWTVKRGEHWAILGPNGAGKTALIHIITGYTWPTEGSVTVLQKKFGEYPLQELRRSIGWISPSLAERFDRHHRNESALRVVISGKRATIGVYERVADREVEEAMELLRRFGCEDLASKPFVQLSQGEKQRVLLARAWMAKPALLMMDEPGTGLDIRARESLLRSLQVMGEAEEGPTILYITHHAEEIVPVIQHVLLLKEGRILAKGEKHRILTDQQMSRVFGVPLQVTWQQDRPWIRLRS</sequence>
<evidence type="ECO:0000256" key="7">
    <source>
        <dbReference type="ARBA" id="ARBA00023136"/>
    </source>
</evidence>
<keyword evidence="4" id="KW-1003">Cell membrane</keyword>
<proteinExistence type="inferred from homology"/>
<dbReference type="EMBL" id="QBKR01000002">
    <property type="protein sequence ID" value="PTX64615.1"/>
    <property type="molecule type" value="Genomic_DNA"/>
</dbReference>
<dbReference type="GO" id="GO:0005886">
    <property type="term" value="C:plasma membrane"/>
    <property type="evidence" value="ECO:0007669"/>
    <property type="project" value="UniProtKB-SubCell"/>
</dbReference>
<keyword evidence="6 9" id="KW-0067">ATP-binding</keyword>
<reference evidence="9 10" key="1">
    <citation type="submission" date="2018-04" db="EMBL/GenBank/DDBJ databases">
        <title>Genomic Encyclopedia of Archaeal and Bacterial Type Strains, Phase II (KMG-II): from individual species to whole genera.</title>
        <authorList>
            <person name="Goeker M."/>
        </authorList>
    </citation>
    <scope>NUCLEOTIDE SEQUENCE [LARGE SCALE GENOMIC DNA]</scope>
    <source>
        <strain evidence="9 10">DSM 45787</strain>
    </source>
</reference>
<dbReference type="InterPro" id="IPR003439">
    <property type="entry name" value="ABC_transporter-like_ATP-bd"/>
</dbReference>
<dbReference type="InterPro" id="IPR017871">
    <property type="entry name" value="ABC_transporter-like_CS"/>
</dbReference>
<dbReference type="Proteomes" id="UP000244240">
    <property type="component" value="Unassembled WGS sequence"/>
</dbReference>
<accession>A0A2T6C8I1</accession>
<dbReference type="SMART" id="SM00382">
    <property type="entry name" value="AAA"/>
    <property type="match status" value="1"/>
</dbReference>
<evidence type="ECO:0000256" key="3">
    <source>
        <dbReference type="ARBA" id="ARBA00022448"/>
    </source>
</evidence>
<name>A0A2T6C8I1_9BACL</name>
<comment type="similarity">
    <text evidence="2">Belongs to the ABC transporter superfamily.</text>
</comment>
<evidence type="ECO:0000259" key="8">
    <source>
        <dbReference type="PROSITE" id="PS50893"/>
    </source>
</evidence>
<dbReference type="PANTHER" id="PTHR43166">
    <property type="entry name" value="AMINO ACID IMPORT ATP-BINDING PROTEIN"/>
    <property type="match status" value="1"/>
</dbReference>
<evidence type="ECO:0000313" key="10">
    <source>
        <dbReference type="Proteomes" id="UP000244240"/>
    </source>
</evidence>
<evidence type="ECO:0000256" key="6">
    <source>
        <dbReference type="ARBA" id="ARBA00022840"/>
    </source>
</evidence>
<dbReference type="Pfam" id="PF00005">
    <property type="entry name" value="ABC_tran"/>
    <property type="match status" value="1"/>
</dbReference>
<dbReference type="InterPro" id="IPR027417">
    <property type="entry name" value="P-loop_NTPase"/>
</dbReference>
<feature type="domain" description="ABC transporter" evidence="8">
    <location>
        <begin position="4"/>
        <end position="246"/>
    </location>
</feature>
<dbReference type="GO" id="GO:0016887">
    <property type="term" value="F:ATP hydrolysis activity"/>
    <property type="evidence" value="ECO:0007669"/>
    <property type="project" value="InterPro"/>
</dbReference>
<dbReference type="PROSITE" id="PS00211">
    <property type="entry name" value="ABC_TRANSPORTER_1"/>
    <property type="match status" value="1"/>
</dbReference>
<evidence type="ECO:0000256" key="1">
    <source>
        <dbReference type="ARBA" id="ARBA00004202"/>
    </source>
</evidence>
<dbReference type="Gene3D" id="3.40.50.300">
    <property type="entry name" value="P-loop containing nucleotide triphosphate hydrolases"/>
    <property type="match status" value="1"/>
</dbReference>